<protein>
    <submittedName>
        <fullName evidence="10">Inner-membrane translocator</fullName>
    </submittedName>
</protein>
<comment type="caution">
    <text evidence="10">The sequence shown here is derived from an EMBL/GenBank/DDBJ whole genome shotgun (WGS) entry which is preliminary data.</text>
</comment>
<feature type="transmembrane region" description="Helical" evidence="9">
    <location>
        <begin position="6"/>
        <end position="27"/>
    </location>
</feature>
<dbReference type="InterPro" id="IPR001851">
    <property type="entry name" value="ABC_transp_permease"/>
</dbReference>
<feature type="transmembrane region" description="Helical" evidence="9">
    <location>
        <begin position="59"/>
        <end position="84"/>
    </location>
</feature>
<gene>
    <name evidence="10" type="ORF">H261_19893</name>
</gene>
<keyword evidence="7 9" id="KW-0472">Membrane</keyword>
<sequence>MTAVVTVLFFGVAYGMILYLISVGLSVTMGLMGFVNLAHGVFAMLGGYAAVTLMNQLGLSLFAALPLACVAVTIIGFVLERTLYSRLYGRSELDQVLFSMGLILISMAVVRLIWGPMAQPVQLPDYLKGQSVVGGIELPTYRFVLVAFGAAVIVALWVIFERTLFGARIRAAVDNRGMAQAIGIDTSRLFAVTFGLGTGLAALGGALGADVLAIAPNYPLHYIVYFMVVVAVGGLGSIRGPFIAALSIGLADTACKYLLPEMGSVFIFAFVFALLLWRPNGITGKR</sequence>
<dbReference type="eggNOG" id="COG0559">
    <property type="taxonomic scope" value="Bacteria"/>
</dbReference>
<evidence type="ECO:0000313" key="10">
    <source>
        <dbReference type="EMBL" id="EME68152.1"/>
    </source>
</evidence>
<dbReference type="AlphaFoldDB" id="M2ZLL6"/>
<comment type="subcellular location">
    <subcellularLocation>
        <location evidence="1">Cell membrane</location>
        <topology evidence="1">Multi-pass membrane protein</topology>
    </subcellularLocation>
</comment>
<evidence type="ECO:0000256" key="1">
    <source>
        <dbReference type="ARBA" id="ARBA00004651"/>
    </source>
</evidence>
<organism evidence="10 11">
    <name type="scientific">Paramagnetospirillum caucaseum</name>
    <dbReference type="NCBI Taxonomy" id="1244869"/>
    <lineage>
        <taxon>Bacteria</taxon>
        <taxon>Pseudomonadati</taxon>
        <taxon>Pseudomonadota</taxon>
        <taxon>Alphaproteobacteria</taxon>
        <taxon>Rhodospirillales</taxon>
        <taxon>Magnetospirillaceae</taxon>
        <taxon>Paramagnetospirillum</taxon>
    </lineage>
</organism>
<dbReference type="GO" id="GO:0006865">
    <property type="term" value="P:amino acid transport"/>
    <property type="evidence" value="ECO:0007669"/>
    <property type="project" value="UniProtKB-KW"/>
</dbReference>
<comment type="similarity">
    <text evidence="8">Belongs to the binding-protein-dependent transport system permease family. LivHM subfamily.</text>
</comment>
<evidence type="ECO:0000256" key="2">
    <source>
        <dbReference type="ARBA" id="ARBA00022448"/>
    </source>
</evidence>
<dbReference type="RefSeq" id="WP_008621088.1">
    <property type="nucleotide sequence ID" value="NZ_AONQ01000079.1"/>
</dbReference>
<feature type="transmembrane region" description="Helical" evidence="9">
    <location>
        <begin position="189"/>
        <end position="216"/>
    </location>
</feature>
<dbReference type="OrthoDB" id="9807115at2"/>
<proteinExistence type="inferred from homology"/>
<dbReference type="GO" id="GO:0005886">
    <property type="term" value="C:plasma membrane"/>
    <property type="evidence" value="ECO:0007669"/>
    <property type="project" value="UniProtKB-SubCell"/>
</dbReference>
<evidence type="ECO:0000256" key="4">
    <source>
        <dbReference type="ARBA" id="ARBA00022692"/>
    </source>
</evidence>
<dbReference type="PANTHER" id="PTHR11795">
    <property type="entry name" value="BRANCHED-CHAIN AMINO ACID TRANSPORT SYSTEM PERMEASE PROTEIN LIVH"/>
    <property type="match status" value="1"/>
</dbReference>
<dbReference type="InterPro" id="IPR052157">
    <property type="entry name" value="BCAA_transport_permease"/>
</dbReference>
<dbReference type="GO" id="GO:0022857">
    <property type="term" value="F:transmembrane transporter activity"/>
    <property type="evidence" value="ECO:0007669"/>
    <property type="project" value="InterPro"/>
</dbReference>
<dbReference type="STRING" id="1244869.H261_19893"/>
<accession>M2ZLL6</accession>
<feature type="transmembrane region" description="Helical" evidence="9">
    <location>
        <begin position="141"/>
        <end position="160"/>
    </location>
</feature>
<evidence type="ECO:0000313" key="11">
    <source>
        <dbReference type="Proteomes" id="UP000011744"/>
    </source>
</evidence>
<dbReference type="Pfam" id="PF02653">
    <property type="entry name" value="BPD_transp_2"/>
    <property type="match status" value="1"/>
</dbReference>
<keyword evidence="5" id="KW-0029">Amino-acid transport</keyword>
<dbReference type="Proteomes" id="UP000011744">
    <property type="component" value="Unassembled WGS sequence"/>
</dbReference>
<evidence type="ECO:0000256" key="6">
    <source>
        <dbReference type="ARBA" id="ARBA00022989"/>
    </source>
</evidence>
<evidence type="ECO:0000256" key="7">
    <source>
        <dbReference type="ARBA" id="ARBA00023136"/>
    </source>
</evidence>
<dbReference type="EMBL" id="AONQ01000079">
    <property type="protein sequence ID" value="EME68152.1"/>
    <property type="molecule type" value="Genomic_DNA"/>
</dbReference>
<keyword evidence="4 9" id="KW-0812">Transmembrane</keyword>
<dbReference type="PANTHER" id="PTHR11795:SF442">
    <property type="entry name" value="ABC TRANSPORTER ATP-BINDING PROTEIN"/>
    <property type="match status" value="1"/>
</dbReference>
<reference evidence="10 11" key="1">
    <citation type="journal article" date="2014" name="Genome Announc.">
        <title>Draft Genome Sequence of Magnetospirillum sp. Strain SO-1, a Freshwater Magnetotactic Bacterium Isolated from the Ol'khovka River, Russia.</title>
        <authorList>
            <person name="Grouzdev D.S."/>
            <person name="Dziuba M.V."/>
            <person name="Sukhacheva M.S."/>
            <person name="Mardanov A.V."/>
            <person name="Beletskiy A.V."/>
            <person name="Kuznetsov B.B."/>
            <person name="Skryabin K.G."/>
        </authorList>
    </citation>
    <scope>NUCLEOTIDE SEQUENCE [LARGE SCALE GENOMIC DNA]</scope>
    <source>
        <strain evidence="10 11">SO-1</strain>
    </source>
</reference>
<keyword evidence="11" id="KW-1185">Reference proteome</keyword>
<feature type="transmembrane region" description="Helical" evidence="9">
    <location>
        <begin position="258"/>
        <end position="277"/>
    </location>
</feature>
<feature type="transmembrane region" description="Helical" evidence="9">
    <location>
        <begin position="222"/>
        <end position="246"/>
    </location>
</feature>
<feature type="transmembrane region" description="Helical" evidence="9">
    <location>
        <begin position="34"/>
        <end position="53"/>
    </location>
</feature>
<name>M2ZLL6_9PROT</name>
<keyword evidence="6 9" id="KW-1133">Transmembrane helix</keyword>
<evidence type="ECO:0000256" key="9">
    <source>
        <dbReference type="SAM" id="Phobius"/>
    </source>
</evidence>
<keyword evidence="2" id="KW-0813">Transport</keyword>
<evidence type="ECO:0000256" key="8">
    <source>
        <dbReference type="ARBA" id="ARBA00037998"/>
    </source>
</evidence>
<keyword evidence="3" id="KW-1003">Cell membrane</keyword>
<feature type="transmembrane region" description="Helical" evidence="9">
    <location>
        <begin position="96"/>
        <end position="114"/>
    </location>
</feature>
<dbReference type="PATRIC" id="fig|1244869.3.peg.3958"/>
<dbReference type="CDD" id="cd06582">
    <property type="entry name" value="TM_PBP1_LivH_like"/>
    <property type="match status" value="1"/>
</dbReference>
<evidence type="ECO:0000256" key="3">
    <source>
        <dbReference type="ARBA" id="ARBA00022475"/>
    </source>
</evidence>
<evidence type="ECO:0000256" key="5">
    <source>
        <dbReference type="ARBA" id="ARBA00022970"/>
    </source>
</evidence>